<accession>A0A317YC12</accession>
<sequence>MCIDATLMRIEFTVNYFQNYRNNGFASSLIIAKEIASELGVEPSFPVKHHAKRKKQYDETDCEEANLEAEKAFEVNYFLVMVDIAISSLKSRFEELQSFKDIFGFLMNSVTLKSLDTIELIECCTKFANTFSFDGSSDVDLNDLISELSVL</sequence>
<organism evidence="1">
    <name type="scientific">Zea mays</name>
    <name type="common">Maize</name>
    <dbReference type="NCBI Taxonomy" id="4577"/>
    <lineage>
        <taxon>Eukaryota</taxon>
        <taxon>Viridiplantae</taxon>
        <taxon>Streptophyta</taxon>
        <taxon>Embryophyta</taxon>
        <taxon>Tracheophyta</taxon>
        <taxon>Spermatophyta</taxon>
        <taxon>Magnoliopsida</taxon>
        <taxon>Liliopsida</taxon>
        <taxon>Poales</taxon>
        <taxon>Poaceae</taxon>
        <taxon>PACMAD clade</taxon>
        <taxon>Panicoideae</taxon>
        <taxon>Andropogonodae</taxon>
        <taxon>Andropogoneae</taxon>
        <taxon>Tripsacinae</taxon>
        <taxon>Zea</taxon>
    </lineage>
</organism>
<proteinExistence type="predicted"/>
<evidence type="ECO:0000313" key="1">
    <source>
        <dbReference type="EMBL" id="PWZ55284.1"/>
    </source>
</evidence>
<protein>
    <submittedName>
        <fullName evidence="1">Uncharacterized protein</fullName>
    </submittedName>
</protein>
<dbReference type="AlphaFoldDB" id="A0A317YC12"/>
<comment type="caution">
    <text evidence="1">The sequence shown here is derived from an EMBL/GenBank/DDBJ whole genome shotgun (WGS) entry which is preliminary data.</text>
</comment>
<dbReference type="EMBL" id="NCVQ01000001">
    <property type="protein sequence ID" value="PWZ55284.1"/>
    <property type="molecule type" value="Genomic_DNA"/>
</dbReference>
<reference evidence="1" key="1">
    <citation type="journal article" date="2018" name="Nat. Genet.">
        <title>Extensive intraspecific gene order and gene structural variations between Mo17 and other maize genomes.</title>
        <authorList>
            <person name="Sun S."/>
            <person name="Zhou Y."/>
            <person name="Chen J."/>
            <person name="Shi J."/>
            <person name="Zhao H."/>
            <person name="Zhao H."/>
            <person name="Song W."/>
            <person name="Zhang M."/>
            <person name="Cui Y."/>
            <person name="Dong X."/>
            <person name="Liu H."/>
            <person name="Ma X."/>
            <person name="Jiao Y."/>
            <person name="Wang B."/>
            <person name="Wei X."/>
            <person name="Stein J.C."/>
            <person name="Glaubitz J.C."/>
            <person name="Lu F."/>
            <person name="Yu G."/>
            <person name="Liang C."/>
            <person name="Fengler K."/>
            <person name="Li B."/>
            <person name="Rafalski A."/>
            <person name="Schnable P.S."/>
            <person name="Ware D.H."/>
            <person name="Buckler E.S."/>
            <person name="Lai J."/>
        </authorList>
    </citation>
    <scope>NUCLEOTIDE SEQUENCE [LARGE SCALE GENOMIC DNA]</scope>
    <source>
        <tissue evidence="1">Seedling</tissue>
    </source>
</reference>
<gene>
    <name evidence="1" type="ORF">Zm00014a_020170</name>
</gene>
<dbReference type="Proteomes" id="UP000251960">
    <property type="component" value="Chromosome 1"/>
</dbReference>
<name>A0A317YC12_MAIZE</name>